<dbReference type="GO" id="GO:0051028">
    <property type="term" value="P:mRNA transport"/>
    <property type="evidence" value="ECO:0007669"/>
    <property type="project" value="UniProtKB-UniRule"/>
</dbReference>
<comment type="function">
    <text evidence="4">Has a role in nuclear-cytoplasmic transport of proteins and mRNAs.</text>
</comment>
<dbReference type="GeneID" id="54589891"/>
<feature type="domain" description="NTF2" evidence="5">
    <location>
        <begin position="6"/>
        <end position="120"/>
    </location>
</feature>
<dbReference type="AlphaFoldDB" id="A0A6A6I2Q4"/>
<accession>A0A6A6I2Q4</accession>
<proteinExistence type="predicted"/>
<dbReference type="SUPFAM" id="SSF54427">
    <property type="entry name" value="NTF2-like"/>
    <property type="match status" value="1"/>
</dbReference>
<gene>
    <name evidence="6" type="ORF">BU26DRAFT_96880</name>
</gene>
<dbReference type="CDD" id="cd00780">
    <property type="entry name" value="NTF2"/>
    <property type="match status" value="1"/>
</dbReference>
<reference evidence="6" key="1">
    <citation type="journal article" date="2020" name="Stud. Mycol.">
        <title>101 Dothideomycetes genomes: a test case for predicting lifestyles and emergence of pathogens.</title>
        <authorList>
            <person name="Haridas S."/>
            <person name="Albert R."/>
            <person name="Binder M."/>
            <person name="Bloem J."/>
            <person name="Labutti K."/>
            <person name="Salamov A."/>
            <person name="Andreopoulos B."/>
            <person name="Baker S."/>
            <person name="Barry K."/>
            <person name="Bills G."/>
            <person name="Bluhm B."/>
            <person name="Cannon C."/>
            <person name="Castanera R."/>
            <person name="Culley D."/>
            <person name="Daum C."/>
            <person name="Ezra D."/>
            <person name="Gonzalez J."/>
            <person name="Henrissat B."/>
            <person name="Kuo A."/>
            <person name="Liang C."/>
            <person name="Lipzen A."/>
            <person name="Lutzoni F."/>
            <person name="Magnuson J."/>
            <person name="Mondo S."/>
            <person name="Nolan M."/>
            <person name="Ohm R."/>
            <person name="Pangilinan J."/>
            <person name="Park H.-J."/>
            <person name="Ramirez L."/>
            <person name="Alfaro M."/>
            <person name="Sun H."/>
            <person name="Tritt A."/>
            <person name="Yoshinaga Y."/>
            <person name="Zwiers L.-H."/>
            <person name="Turgeon B."/>
            <person name="Goodwin S."/>
            <person name="Spatafora J."/>
            <person name="Crous P."/>
            <person name="Grigoriev I."/>
        </authorList>
    </citation>
    <scope>NUCLEOTIDE SEQUENCE</scope>
    <source>
        <strain evidence="6">CBS 122368</strain>
    </source>
</reference>
<keyword evidence="7" id="KW-1185">Reference proteome</keyword>
<dbReference type="RefSeq" id="XP_033679272.1">
    <property type="nucleotide sequence ID" value="XM_033836561.1"/>
</dbReference>
<sequence>MDFQQIAETFIKDYYGAFDGNRALLKDVYRDHSMLTFERQPVGGVAAIMEKLVNLPFQQVIHRVDTLDAQPSAEDGIMIMVTGALQVEGQEKPMSFSQTFQIKYEPGSKKWYVLNDVFVLVYPAA</sequence>
<keyword evidence="4" id="KW-0813">Transport</keyword>
<keyword evidence="1 4" id="KW-0963">Cytoplasm</keyword>
<evidence type="ECO:0000256" key="2">
    <source>
        <dbReference type="ARBA" id="ARBA00026247"/>
    </source>
</evidence>
<keyword evidence="4" id="KW-0539">Nucleus</keyword>
<dbReference type="Gene3D" id="3.10.450.50">
    <property type="match status" value="1"/>
</dbReference>
<evidence type="ECO:0000313" key="6">
    <source>
        <dbReference type="EMBL" id="KAF2244268.1"/>
    </source>
</evidence>
<dbReference type="InterPro" id="IPR018222">
    <property type="entry name" value="Nuclear_transport_factor_2_euk"/>
</dbReference>
<evidence type="ECO:0000259" key="5">
    <source>
        <dbReference type="PROSITE" id="PS50177"/>
    </source>
</evidence>
<evidence type="ECO:0000256" key="1">
    <source>
        <dbReference type="ARBA" id="ARBA00022490"/>
    </source>
</evidence>
<keyword evidence="4" id="KW-0653">Protein transport</keyword>
<dbReference type="Proteomes" id="UP000800094">
    <property type="component" value="Unassembled WGS sequence"/>
</dbReference>
<dbReference type="FunFam" id="3.10.450.50:FF:000005">
    <property type="entry name" value="Nuclear transport factor 2"/>
    <property type="match status" value="1"/>
</dbReference>
<evidence type="ECO:0000313" key="7">
    <source>
        <dbReference type="Proteomes" id="UP000800094"/>
    </source>
</evidence>
<dbReference type="GO" id="GO:0005737">
    <property type="term" value="C:cytoplasm"/>
    <property type="evidence" value="ECO:0007669"/>
    <property type="project" value="UniProtKB-SubCell"/>
</dbReference>
<evidence type="ECO:0000256" key="4">
    <source>
        <dbReference type="RuleBase" id="RU369002"/>
    </source>
</evidence>
<dbReference type="PANTHER" id="PTHR12612">
    <property type="entry name" value="NUCLEAR TRANSPORT FACTOR 2"/>
    <property type="match status" value="1"/>
</dbReference>
<protein>
    <recommendedName>
        <fullName evidence="2 4">Nuclear transport factor 2</fullName>
        <shortName evidence="4">NTF-2</shortName>
    </recommendedName>
</protein>
<dbReference type="GO" id="GO:0005635">
    <property type="term" value="C:nuclear envelope"/>
    <property type="evidence" value="ECO:0007669"/>
    <property type="project" value="UniProtKB-ARBA"/>
</dbReference>
<dbReference type="InterPro" id="IPR045875">
    <property type="entry name" value="NTF2"/>
</dbReference>
<dbReference type="OrthoDB" id="6507044at2759"/>
<organism evidence="6 7">
    <name type="scientific">Trematosphaeria pertusa</name>
    <dbReference type="NCBI Taxonomy" id="390896"/>
    <lineage>
        <taxon>Eukaryota</taxon>
        <taxon>Fungi</taxon>
        <taxon>Dikarya</taxon>
        <taxon>Ascomycota</taxon>
        <taxon>Pezizomycotina</taxon>
        <taxon>Dothideomycetes</taxon>
        <taxon>Pleosporomycetidae</taxon>
        <taxon>Pleosporales</taxon>
        <taxon>Massarineae</taxon>
        <taxon>Trematosphaeriaceae</taxon>
        <taxon>Trematosphaeria</taxon>
    </lineage>
</organism>
<dbReference type="InterPro" id="IPR002075">
    <property type="entry name" value="NTF2_dom"/>
</dbReference>
<dbReference type="InterPro" id="IPR032710">
    <property type="entry name" value="NTF2-like_dom_sf"/>
</dbReference>
<dbReference type="GO" id="GO:0006606">
    <property type="term" value="P:protein import into nucleus"/>
    <property type="evidence" value="ECO:0007669"/>
    <property type="project" value="UniProtKB-ARBA"/>
</dbReference>
<name>A0A6A6I2Q4_9PLEO</name>
<dbReference type="PROSITE" id="PS50177">
    <property type="entry name" value="NTF2_DOMAIN"/>
    <property type="match status" value="1"/>
</dbReference>
<dbReference type="Pfam" id="PF02136">
    <property type="entry name" value="NTF2"/>
    <property type="match status" value="1"/>
</dbReference>
<comment type="function">
    <text evidence="3">Facilitates protein transport into the nucleus. Could be part of a multicomponent system of cytosolic factors that assemble at the pore complex during nuclear import.</text>
</comment>
<evidence type="ECO:0000256" key="3">
    <source>
        <dbReference type="ARBA" id="ARBA00053082"/>
    </source>
</evidence>
<dbReference type="EMBL" id="ML987203">
    <property type="protein sequence ID" value="KAF2244268.1"/>
    <property type="molecule type" value="Genomic_DNA"/>
</dbReference>
<comment type="subcellular location">
    <subcellularLocation>
        <location evidence="4">Cytoplasm</location>
    </subcellularLocation>
    <subcellularLocation>
        <location evidence="4">Nucleus</location>
    </subcellularLocation>
</comment>